<evidence type="ECO:0000256" key="2">
    <source>
        <dbReference type="SAM" id="Phobius"/>
    </source>
</evidence>
<evidence type="ECO:0008006" key="4">
    <source>
        <dbReference type="Google" id="ProtNLM"/>
    </source>
</evidence>
<keyword evidence="2" id="KW-0472">Membrane</keyword>
<evidence type="ECO:0000256" key="1">
    <source>
        <dbReference type="SAM" id="MobiDB-lite"/>
    </source>
</evidence>
<organism evidence="3">
    <name type="scientific">metagenome</name>
    <dbReference type="NCBI Taxonomy" id="256318"/>
    <lineage>
        <taxon>unclassified sequences</taxon>
        <taxon>metagenomes</taxon>
    </lineage>
</organism>
<gene>
    <name evidence="3" type="ORF">NOCA2570067</name>
</gene>
<name>A0A2P2CB37_9ZZZZ</name>
<feature type="transmembrane region" description="Helical" evidence="2">
    <location>
        <begin position="38"/>
        <end position="57"/>
    </location>
</feature>
<accession>A0A2P2CB37</accession>
<sequence length="420" mass="44565">MNLETRAREAAEGLRAATIADPDAAMPRLRHTHRRRRVARVASAVVLVVGVAGGLALQRDEGDRVISPAHQEDHDPGTGRSSDVVSAAEPGTTDTHLSKTDPAATLPQEVDLLLRDPHTDPLPRWSAFDQATGRFLWTDLPSDPDVVFSGSRTFLVSSLEAGSGLMEVPCPAVCSGIASFGPGPDEITVLVADLEKDRVNPGPESLAQVYGLDGSLRDKIDLAGIMGTRRHVVEATNDWAPPDGSEALVSDLEWSPDGTRLAVATYPGFFEPDCPPGGRPCEALVWVYDQDGGEPIAVHRQSAYSRDDGSWRPPLLTDLAWTSDGSRLGMVVMSDLQDRATRPPSLVGLDVESGRAATLHEFADCGSCRPPRYGFAWSPDGTRLAVTNGDGVSLLASDGTIVSESSDGGPGPLAWLADQG</sequence>
<feature type="compositionally biased region" description="Basic and acidic residues" evidence="1">
    <location>
        <begin position="67"/>
        <end position="77"/>
    </location>
</feature>
<keyword evidence="2" id="KW-1133">Transmembrane helix</keyword>
<dbReference type="AlphaFoldDB" id="A0A2P2CB37"/>
<dbReference type="SUPFAM" id="SSF82171">
    <property type="entry name" value="DPP6 N-terminal domain-like"/>
    <property type="match status" value="1"/>
</dbReference>
<keyword evidence="2" id="KW-0812">Transmembrane</keyword>
<reference evidence="3" key="1">
    <citation type="submission" date="2015-08" db="EMBL/GenBank/DDBJ databases">
        <authorList>
            <person name="Babu N.S."/>
            <person name="Beckwith C.J."/>
            <person name="Beseler K.G."/>
            <person name="Brison A."/>
            <person name="Carone J.V."/>
            <person name="Caskin T.P."/>
            <person name="Diamond M."/>
            <person name="Durham M.E."/>
            <person name="Foxe J.M."/>
            <person name="Go M."/>
            <person name="Henderson B.A."/>
            <person name="Jones I.B."/>
            <person name="McGettigan J.A."/>
            <person name="Micheletti S.J."/>
            <person name="Nasrallah M.E."/>
            <person name="Ortiz D."/>
            <person name="Piller C.R."/>
            <person name="Privatt S.R."/>
            <person name="Schneider S.L."/>
            <person name="Sharp S."/>
            <person name="Smith T.C."/>
            <person name="Stanton J.D."/>
            <person name="Ullery H.E."/>
            <person name="Wilson R.J."/>
            <person name="Serrano M.G."/>
            <person name="Buck G."/>
            <person name="Lee V."/>
            <person name="Wang Y."/>
            <person name="Carvalho R."/>
            <person name="Voegtly L."/>
            <person name="Shi R."/>
            <person name="Duckworth R."/>
            <person name="Johnson A."/>
            <person name="Loviza R."/>
            <person name="Walstead R."/>
            <person name="Shah Z."/>
            <person name="Kiflezghi M."/>
            <person name="Wade K."/>
            <person name="Ball S.L."/>
            <person name="Bradley K.W."/>
            <person name="Asai D.J."/>
            <person name="Bowman C.A."/>
            <person name="Russell D.A."/>
            <person name="Pope W.H."/>
            <person name="Jacobs-Sera D."/>
            <person name="Hendrix R.W."/>
            <person name="Hatfull G.F."/>
        </authorList>
    </citation>
    <scope>NUCLEOTIDE SEQUENCE</scope>
</reference>
<proteinExistence type="predicted"/>
<feature type="region of interest" description="Disordered" evidence="1">
    <location>
        <begin position="67"/>
        <end position="100"/>
    </location>
</feature>
<dbReference type="Gene3D" id="2.120.10.30">
    <property type="entry name" value="TolB, C-terminal domain"/>
    <property type="match status" value="1"/>
</dbReference>
<protein>
    <recommendedName>
        <fullName evidence="4">WD40 repeat protein</fullName>
    </recommendedName>
</protein>
<dbReference type="InterPro" id="IPR011042">
    <property type="entry name" value="6-blade_b-propeller_TolB-like"/>
</dbReference>
<evidence type="ECO:0000313" key="3">
    <source>
        <dbReference type="EMBL" id="CUR59176.1"/>
    </source>
</evidence>
<dbReference type="EMBL" id="CZKA01000053">
    <property type="protein sequence ID" value="CUR59176.1"/>
    <property type="molecule type" value="Genomic_DNA"/>
</dbReference>